<dbReference type="PROSITE" id="PS00463">
    <property type="entry name" value="ZN2_CY6_FUNGAL_1"/>
    <property type="match status" value="1"/>
</dbReference>
<evidence type="ECO:0000313" key="4">
    <source>
        <dbReference type="Proteomes" id="UP000009096"/>
    </source>
</evidence>
<dbReference type="GO" id="GO:0008270">
    <property type="term" value="F:zinc ion binding"/>
    <property type="evidence" value="ECO:0007669"/>
    <property type="project" value="InterPro"/>
</dbReference>
<dbReference type="InterPro" id="IPR021858">
    <property type="entry name" value="Fun_TF"/>
</dbReference>
<dbReference type="Pfam" id="PF11951">
    <property type="entry name" value="Fungal_trans_2"/>
    <property type="match status" value="1"/>
</dbReference>
<dbReference type="eggNOG" id="ENOG502SJPD">
    <property type="taxonomic scope" value="Eukaryota"/>
</dbReference>
<dbReference type="InterPro" id="IPR053175">
    <property type="entry name" value="DHMBA_Reg_Transcription_Factor"/>
</dbReference>
<dbReference type="GeneID" id="30068517"/>
<organism evidence="3 4">
    <name type="scientific">Gibberella moniliformis (strain M3125 / FGSC 7600)</name>
    <name type="common">Maize ear and stalk rot fungus</name>
    <name type="synonym">Fusarium verticillioides</name>
    <dbReference type="NCBI Taxonomy" id="334819"/>
    <lineage>
        <taxon>Eukaryota</taxon>
        <taxon>Fungi</taxon>
        <taxon>Dikarya</taxon>
        <taxon>Ascomycota</taxon>
        <taxon>Pezizomycotina</taxon>
        <taxon>Sordariomycetes</taxon>
        <taxon>Hypocreomycetidae</taxon>
        <taxon>Hypocreales</taxon>
        <taxon>Nectriaceae</taxon>
        <taxon>Fusarium</taxon>
        <taxon>Fusarium fujikuroi species complex</taxon>
    </lineage>
</organism>
<dbReference type="KEGG" id="fvr:FVEG_10973"/>
<evidence type="ECO:0000256" key="1">
    <source>
        <dbReference type="ARBA" id="ARBA00023242"/>
    </source>
</evidence>
<dbReference type="SUPFAM" id="SSF57701">
    <property type="entry name" value="Zn2/Cys6 DNA-binding domain"/>
    <property type="match status" value="1"/>
</dbReference>
<dbReference type="PROSITE" id="PS50048">
    <property type="entry name" value="ZN2_CY6_FUNGAL_2"/>
    <property type="match status" value="1"/>
</dbReference>
<dbReference type="Proteomes" id="UP000009096">
    <property type="component" value="Chromosome 9"/>
</dbReference>
<feature type="domain" description="Zn(2)-C6 fungal-type" evidence="2">
    <location>
        <begin position="10"/>
        <end position="38"/>
    </location>
</feature>
<evidence type="ECO:0000259" key="2">
    <source>
        <dbReference type="PROSITE" id="PS50048"/>
    </source>
</evidence>
<gene>
    <name evidence="3" type="ORF">FVEG_10973</name>
</gene>
<dbReference type="Pfam" id="PF00172">
    <property type="entry name" value="Zn_clus"/>
    <property type="match status" value="1"/>
</dbReference>
<protein>
    <recommendedName>
        <fullName evidence="2">Zn(2)-C6 fungal-type domain-containing protein</fullName>
    </recommendedName>
</protein>
<dbReference type="EMBL" id="CM000586">
    <property type="protein sequence ID" value="EWG52164.1"/>
    <property type="molecule type" value="Genomic_DNA"/>
</dbReference>
<sequence>MTYCGRPSTACHSCKKKRGKCDKKQPACGQCIRKHIPCPGYRDPKAIIVRDQTSQVLDKARARLGKRTTRRELKPPKTLFEVPISTGSRNIDDSSSMSATSPTHRFIKAEAIRRGAILTLGTSLALSPQDAGTAFFLSMYAPTASLEFLSVIAFDCPTELLKSPAMLAPALAMLSYELMEPSLMTLARKNYLAAIQNINAALSLPQQAANDSTLASVLLLALFEAIAFHRRDSLNNWTSHVDGAVQLVKLRGPRQFDSALGRALFSDVSNHTYASCAQRRVPVPAIVSEMRTRLSNFTGENSLVVDLGAVLDSMSLLLVKLTSTNTEDTLAPEVVVAQGCLLLSQIDCLLDQASTLFPYEVMPIAEAPDCAFNGITHKYPTPQSARYWNILRVMKLFISKWIHRSATTLTVCNVTVDDSTDTLQQNRLNLLDYTKSNADKVAVDILCSVHFFQSLASRSYLSQTLVRWLVWPLSAVAASPLVQEPAQVYARTKLATFHKNSRLPEVFEAVKMLDKERVLDDWLHLCHFS</sequence>
<dbReference type="VEuPathDB" id="FungiDB:FVEG_10973"/>
<dbReference type="PANTHER" id="PTHR38791">
    <property type="entry name" value="ZN(II)2CYS6 TRANSCRIPTION FACTOR (EUROFUNG)-RELATED-RELATED"/>
    <property type="match status" value="1"/>
</dbReference>
<dbReference type="Gene3D" id="4.10.240.10">
    <property type="entry name" value="Zn(2)-C6 fungal-type DNA-binding domain"/>
    <property type="match status" value="1"/>
</dbReference>
<dbReference type="InterPro" id="IPR001138">
    <property type="entry name" value="Zn2Cys6_DnaBD"/>
</dbReference>
<dbReference type="InterPro" id="IPR036864">
    <property type="entry name" value="Zn2-C6_fun-type_DNA-bd_sf"/>
</dbReference>
<dbReference type="SMART" id="SM00066">
    <property type="entry name" value="GAL4"/>
    <property type="match status" value="1"/>
</dbReference>
<name>W7MWJ7_GIBM7</name>
<dbReference type="RefSeq" id="XP_018758355.1">
    <property type="nucleotide sequence ID" value="XM_018900134.1"/>
</dbReference>
<dbReference type="OrthoDB" id="2991872at2759"/>
<proteinExistence type="predicted"/>
<evidence type="ECO:0000313" key="3">
    <source>
        <dbReference type="EMBL" id="EWG52164.1"/>
    </source>
</evidence>
<keyword evidence="1" id="KW-0539">Nucleus</keyword>
<keyword evidence="4" id="KW-1185">Reference proteome</keyword>
<dbReference type="GO" id="GO:0000981">
    <property type="term" value="F:DNA-binding transcription factor activity, RNA polymerase II-specific"/>
    <property type="evidence" value="ECO:0007669"/>
    <property type="project" value="InterPro"/>
</dbReference>
<dbReference type="AlphaFoldDB" id="W7MWJ7"/>
<accession>W7MWJ7</accession>
<reference evidence="3 4" key="1">
    <citation type="journal article" date="2010" name="Nature">
        <title>Comparative genomics reveals mobile pathogenicity chromosomes in Fusarium.</title>
        <authorList>
            <person name="Ma L.J."/>
            <person name="van der Does H.C."/>
            <person name="Borkovich K.A."/>
            <person name="Coleman J.J."/>
            <person name="Daboussi M.J."/>
            <person name="Di Pietro A."/>
            <person name="Dufresne M."/>
            <person name="Freitag M."/>
            <person name="Grabherr M."/>
            <person name="Henrissat B."/>
            <person name="Houterman P.M."/>
            <person name="Kang S."/>
            <person name="Shim W.B."/>
            <person name="Woloshuk C."/>
            <person name="Xie X."/>
            <person name="Xu J.R."/>
            <person name="Antoniw J."/>
            <person name="Baker S.E."/>
            <person name="Bluhm B.H."/>
            <person name="Breakspear A."/>
            <person name="Brown D.W."/>
            <person name="Butchko R.A."/>
            <person name="Chapman S."/>
            <person name="Coulson R."/>
            <person name="Coutinho P.M."/>
            <person name="Danchin E.G."/>
            <person name="Diener A."/>
            <person name="Gale L.R."/>
            <person name="Gardiner D.M."/>
            <person name="Goff S."/>
            <person name="Hammond-Kosack K.E."/>
            <person name="Hilburn K."/>
            <person name="Hua-Van A."/>
            <person name="Jonkers W."/>
            <person name="Kazan K."/>
            <person name="Kodira C.D."/>
            <person name="Koehrsen M."/>
            <person name="Kumar L."/>
            <person name="Lee Y.H."/>
            <person name="Li L."/>
            <person name="Manners J.M."/>
            <person name="Miranda-Saavedra D."/>
            <person name="Mukherjee M."/>
            <person name="Park G."/>
            <person name="Park J."/>
            <person name="Park S.Y."/>
            <person name="Proctor R.H."/>
            <person name="Regev A."/>
            <person name="Ruiz-Roldan M.C."/>
            <person name="Sain D."/>
            <person name="Sakthikumar S."/>
            <person name="Sykes S."/>
            <person name="Schwartz D.C."/>
            <person name="Turgeon B.G."/>
            <person name="Wapinski I."/>
            <person name="Yoder O."/>
            <person name="Young S."/>
            <person name="Zeng Q."/>
            <person name="Zhou S."/>
            <person name="Galagan J."/>
            <person name="Cuomo C.A."/>
            <person name="Kistler H.C."/>
            <person name="Rep M."/>
        </authorList>
    </citation>
    <scope>NUCLEOTIDE SEQUENCE [LARGE SCALE GENOMIC DNA]</scope>
    <source>
        <strain evidence="4">M3125 / FGSC 7600</strain>
    </source>
</reference>
<dbReference type="EMBL" id="DS022257">
    <property type="protein sequence ID" value="EWG52164.1"/>
    <property type="molecule type" value="Genomic_DNA"/>
</dbReference>